<dbReference type="RefSeq" id="XP_069231434.1">
    <property type="nucleotide sequence ID" value="XM_069371395.1"/>
</dbReference>
<dbReference type="PANTHER" id="PTHR35870:SF1">
    <property type="entry name" value="PROTEIN, PUTATIVE (AFU_ORTHOLOGUE AFUA_5G03330)-RELATED"/>
    <property type="match status" value="1"/>
</dbReference>
<sequence length="438" mass="50497">MATASRVQLTTHEEPAFAVLQASTADKAQFASDLLQKNHDNYHIYFNHDGFHNHIAHHLLTTYALAASTKDLQYHFDSNKSYQRPMQPYDQAVVENMSDPAKFTKYLGDEKHYNDFLQFFQNDIDKQGWQATLNKYVFGENDLAHKILPLMFAGFLHPIIHLGFGVEFEQPAIIAEALAQAATHTNWIAKFLWSSEDAVRVNRSKPSKSMVELLDEIRNDKDLYNSVQMKDGNKVRDGVLARAGDRMISYAAQYHVKPSELEEKTAEMINGAAYFTGGAQRKDRDVKFDFFYMHCVNSSIFWPVFLKQSWLSEASKVRLLEWKVWNDLAMYVSRKSPEIHLDEIRNYKPKQPSDWTKVVERVRAHEDDGHASKMVRALAHGQQSCAPYDSKAEFRLKKDDWLQLAHMTIDSVENDGPTWVRSTGFDQAWEKVPLRSQL</sequence>
<keyword evidence="1" id="KW-0560">Oxidoreductase</keyword>
<keyword evidence="3" id="KW-1185">Reference proteome</keyword>
<name>A0AB34KTJ6_9PEZI</name>
<evidence type="ECO:0008006" key="4">
    <source>
        <dbReference type="Google" id="ProtNLM"/>
    </source>
</evidence>
<dbReference type="EMBL" id="JAAQHG020000007">
    <property type="protein sequence ID" value="KAL1588329.1"/>
    <property type="molecule type" value="Genomic_DNA"/>
</dbReference>
<reference evidence="2 3" key="1">
    <citation type="journal article" date="2020" name="Microbiol. Resour. Announc.">
        <title>Draft Genome Sequence of a Cladosporium Species Isolated from the Mesophotic Ascidian Didemnum maculosum.</title>
        <authorList>
            <person name="Gioti A."/>
            <person name="Siaperas R."/>
            <person name="Nikolaivits E."/>
            <person name="Le Goff G."/>
            <person name="Ouazzani J."/>
            <person name="Kotoulas G."/>
            <person name="Topakas E."/>
        </authorList>
    </citation>
    <scope>NUCLEOTIDE SEQUENCE [LARGE SCALE GENOMIC DNA]</scope>
    <source>
        <strain evidence="2 3">TM138-S3</strain>
    </source>
</reference>
<dbReference type="InterPro" id="IPR025337">
    <property type="entry name" value="Questin_oxidase-like"/>
</dbReference>
<dbReference type="PANTHER" id="PTHR35870">
    <property type="entry name" value="PROTEIN, PUTATIVE (AFU_ORTHOLOGUE AFUA_5G03330)-RELATED"/>
    <property type="match status" value="1"/>
</dbReference>
<dbReference type="Pfam" id="PF14027">
    <property type="entry name" value="Questin_oxidase"/>
    <property type="match status" value="1"/>
</dbReference>
<evidence type="ECO:0000313" key="2">
    <source>
        <dbReference type="EMBL" id="KAL1588329.1"/>
    </source>
</evidence>
<evidence type="ECO:0000313" key="3">
    <source>
        <dbReference type="Proteomes" id="UP000803884"/>
    </source>
</evidence>
<dbReference type="Proteomes" id="UP000803884">
    <property type="component" value="Unassembled WGS sequence"/>
</dbReference>
<proteinExistence type="predicted"/>
<organism evidence="2 3">
    <name type="scientific">Cladosporium halotolerans</name>
    <dbReference type="NCBI Taxonomy" id="1052096"/>
    <lineage>
        <taxon>Eukaryota</taxon>
        <taxon>Fungi</taxon>
        <taxon>Dikarya</taxon>
        <taxon>Ascomycota</taxon>
        <taxon>Pezizomycotina</taxon>
        <taxon>Dothideomycetes</taxon>
        <taxon>Dothideomycetidae</taxon>
        <taxon>Cladosporiales</taxon>
        <taxon>Cladosporiaceae</taxon>
        <taxon>Cladosporium</taxon>
    </lineage>
</organism>
<comment type="caution">
    <text evidence="2">The sequence shown here is derived from an EMBL/GenBank/DDBJ whole genome shotgun (WGS) entry which is preliminary data.</text>
</comment>
<gene>
    <name evidence="2" type="ORF">WHR41_02789</name>
</gene>
<evidence type="ECO:0000256" key="1">
    <source>
        <dbReference type="ARBA" id="ARBA00023002"/>
    </source>
</evidence>
<protein>
    <recommendedName>
        <fullName evidence="4">HypA</fullName>
    </recommendedName>
</protein>
<dbReference type="GeneID" id="96004233"/>
<dbReference type="GO" id="GO:0016491">
    <property type="term" value="F:oxidoreductase activity"/>
    <property type="evidence" value="ECO:0007669"/>
    <property type="project" value="UniProtKB-KW"/>
</dbReference>
<dbReference type="AlphaFoldDB" id="A0AB34KTJ6"/>
<accession>A0AB34KTJ6</accession>